<dbReference type="RefSeq" id="WP_135030174.1">
    <property type="nucleotide sequence ID" value="NZ_BMLA01000031.1"/>
</dbReference>
<keyword evidence="2" id="KW-1185">Reference proteome</keyword>
<evidence type="ECO:0000313" key="2">
    <source>
        <dbReference type="Proteomes" id="UP000560081"/>
    </source>
</evidence>
<comment type="caution">
    <text evidence="1">The sequence shown here is derived from an EMBL/GenBank/DDBJ whole genome shotgun (WGS) entry which is preliminary data.</text>
</comment>
<name>A0A4Y8X1D5_9MICC</name>
<protein>
    <submittedName>
        <fullName evidence="1">Uncharacterized protein</fullName>
    </submittedName>
</protein>
<proteinExistence type="predicted"/>
<accession>A0A4Y8X1D5</accession>
<organism evidence="1 2">
    <name type="scientific">Micrococcus flavus</name>
    <dbReference type="NCBI Taxonomy" id="384602"/>
    <lineage>
        <taxon>Bacteria</taxon>
        <taxon>Bacillati</taxon>
        <taxon>Actinomycetota</taxon>
        <taxon>Actinomycetes</taxon>
        <taxon>Micrococcales</taxon>
        <taxon>Micrococcaceae</taxon>
        <taxon>Micrococcus</taxon>
    </lineage>
</organism>
<evidence type="ECO:0000313" key="1">
    <source>
        <dbReference type="EMBL" id="MBB4883647.1"/>
    </source>
</evidence>
<dbReference type="EMBL" id="JACHMC010000001">
    <property type="protein sequence ID" value="MBB4883647.1"/>
    <property type="molecule type" value="Genomic_DNA"/>
</dbReference>
<dbReference type="AlphaFoldDB" id="A0A4Y8X1D5"/>
<reference evidence="1 2" key="1">
    <citation type="submission" date="2020-08" db="EMBL/GenBank/DDBJ databases">
        <title>Sequencing the genomes of 1000 actinobacteria strains.</title>
        <authorList>
            <person name="Klenk H.-P."/>
        </authorList>
    </citation>
    <scope>NUCLEOTIDE SEQUENCE [LARGE SCALE GENOMIC DNA]</scope>
    <source>
        <strain evidence="1 2">DSM 19079</strain>
    </source>
</reference>
<dbReference type="Proteomes" id="UP000560081">
    <property type="component" value="Unassembled WGS sequence"/>
</dbReference>
<sequence>MSSRPWQMVGLMATVLLVALPLAVDAGLVPRRALERAWNDHVLALDVTVAVAAVVAPSLSLTWARRSVIVASVLVVLTLVAVGRLVAVVAGHAASGDIGLALVVLAADVALGVLSVVLLLAAAGHLAASRWEGLPRG</sequence>
<gene>
    <name evidence="1" type="ORF">BJ976_001998</name>
</gene>